<protein>
    <submittedName>
        <fullName evidence="3">Large Terminase</fullName>
    </submittedName>
</protein>
<evidence type="ECO:0000313" key="3">
    <source>
        <dbReference type="EMBL" id="DAD86934.1"/>
    </source>
</evidence>
<evidence type="ECO:0000259" key="2">
    <source>
        <dbReference type="Pfam" id="PF20441"/>
    </source>
</evidence>
<dbReference type="InterPro" id="IPR046462">
    <property type="entry name" value="TerL_nuclease"/>
</dbReference>
<evidence type="ECO:0000259" key="1">
    <source>
        <dbReference type="Pfam" id="PF03354"/>
    </source>
</evidence>
<dbReference type="InterPro" id="IPR027417">
    <property type="entry name" value="P-loop_NTPase"/>
</dbReference>
<dbReference type="Pfam" id="PF20441">
    <property type="entry name" value="TerL_nuclease"/>
    <property type="match status" value="1"/>
</dbReference>
<dbReference type="Gene3D" id="3.40.50.300">
    <property type="entry name" value="P-loop containing nucleotide triphosphate hydrolases"/>
    <property type="match status" value="1"/>
</dbReference>
<dbReference type="InterPro" id="IPR005021">
    <property type="entry name" value="Terminase_largesu-like"/>
</dbReference>
<feature type="domain" description="Terminase large subunit-like endonuclease" evidence="2">
    <location>
        <begin position="274"/>
        <end position="564"/>
    </location>
</feature>
<dbReference type="GO" id="GO:0004519">
    <property type="term" value="F:endonuclease activity"/>
    <property type="evidence" value="ECO:0007669"/>
    <property type="project" value="InterPro"/>
</dbReference>
<dbReference type="Pfam" id="PF03354">
    <property type="entry name" value="TerL_ATPase"/>
    <property type="match status" value="1"/>
</dbReference>
<dbReference type="PANTHER" id="PTHR41287:SF1">
    <property type="entry name" value="PROTEIN YMFN"/>
    <property type="match status" value="1"/>
</dbReference>
<dbReference type="EMBL" id="BK015010">
    <property type="protein sequence ID" value="DAD86934.1"/>
    <property type="molecule type" value="Genomic_DNA"/>
</dbReference>
<reference evidence="3" key="1">
    <citation type="journal article" date="2021" name="Proc. Natl. Acad. Sci. U.S.A.">
        <title>A Catalog of Tens of Thousands of Viruses from Human Metagenomes Reveals Hidden Associations with Chronic Diseases.</title>
        <authorList>
            <person name="Tisza M.J."/>
            <person name="Buck C.B."/>
        </authorList>
    </citation>
    <scope>NUCLEOTIDE SEQUENCE</scope>
    <source>
        <strain evidence="3">CtYyB9</strain>
    </source>
</reference>
<dbReference type="PANTHER" id="PTHR41287">
    <property type="match status" value="1"/>
</dbReference>
<proteinExistence type="predicted"/>
<accession>A0A8S5MX54</accession>
<name>A0A8S5MX54_9CAUD</name>
<sequence length="591" mass="68754">MKKKKNLMRTLEMYNTVLEELIDYSNKIISDEIIACKRHKQACQRFLDDLENMENEDYDYYWDEKEAQRIVKWYSYCKHSKGVLEGQSIVLNSWAKFVVCNIEAWKHKDTGYRRFRFAFIQVGRKNAKSQLEAGMSGYEIGAKGYNAAEVYTLGVERDQAKIVFDEWELMTSKPLKKKFKFTQKEIRHKKSNSFIKHLSKKAGKTGDGKNPQMAIIDEYHAHPNSDMYDVMKSGMMARTEPLLVIITTAGMDYEETACYYEYLDCCSILDGTFENDKYFVMICELEKEDDPFDEEVWLKANPVLCTYPEGIESMRENAKLAKNTSNEKKRIEFFTKNCNIYVAAGEKRYVDVEYWKACKEDITLENFRGHDCYIGIDLSKSGDLTSIAFEFPYLDGDVRKYAFFGQSFIPSEVVNEKMITDNVPYELWSKKGWLIKTEANDGLIVDFWSVLNTIQSIVKEYDLNVIEISYDPHGAAMLVSELERIGYICVQCGQSCAKLNEATISFRDLMKVKQIVHDDNKLMTWCIQNAETDTNSFGEIKISKKSRFKRIDPLASSIFAHNRAMTYWNRENLDVSEFAEEDFLKKLWGRG</sequence>
<dbReference type="InterPro" id="IPR046461">
    <property type="entry name" value="TerL_ATPase"/>
</dbReference>
<feature type="domain" description="Terminase large subunit-like ATPase" evidence="1">
    <location>
        <begin position="94"/>
        <end position="261"/>
    </location>
</feature>
<organism evidence="3">
    <name type="scientific">Siphoviridae sp. ctYyB9</name>
    <dbReference type="NCBI Taxonomy" id="2826380"/>
    <lineage>
        <taxon>Viruses</taxon>
        <taxon>Duplodnaviria</taxon>
        <taxon>Heunggongvirae</taxon>
        <taxon>Uroviricota</taxon>
        <taxon>Caudoviricetes</taxon>
    </lineage>
</organism>